<dbReference type="Pfam" id="PF04851">
    <property type="entry name" value="ResIII"/>
    <property type="match status" value="1"/>
</dbReference>
<dbReference type="Proteomes" id="UP000243524">
    <property type="component" value="Unassembled WGS sequence"/>
</dbReference>
<keyword evidence="2" id="KW-0067">ATP-binding</keyword>
<keyword evidence="3" id="KW-0238">DNA-binding</keyword>
<dbReference type="PROSITE" id="PS51192">
    <property type="entry name" value="HELICASE_ATP_BIND_1"/>
    <property type="match status" value="1"/>
</dbReference>
<dbReference type="InterPro" id="IPR027417">
    <property type="entry name" value="P-loop_NTPase"/>
</dbReference>
<comment type="caution">
    <text evidence="6">The sequence shown here is derived from an EMBL/GenBank/DDBJ whole genome shotgun (WGS) entry which is preliminary data.</text>
</comment>
<dbReference type="InterPro" id="IPR006935">
    <property type="entry name" value="Helicase/UvrB_N"/>
</dbReference>
<dbReference type="EMBL" id="PJNH01000002">
    <property type="protein sequence ID" value="PKR77978.1"/>
    <property type="molecule type" value="Genomic_DNA"/>
</dbReference>
<gene>
    <name evidence="6" type="ORF">CEY16_08640</name>
</gene>
<sequence>MEGTLTAGFLQHLSQLYSGRLLLRQEYDLTPIIFKQLLQERYLRETPGIIYKFGFPQCQRCLNIQSKYFGRLPDRSIYCRKCIQMGRVSEKEPLFEWISDVPAMTNVEQPCQWEGELTLLQEKASLAIAETIRKNEQLLIEAVCGAGKTEMLYAGIDFAIREGKRVCIATPRSDVVRELAPRLRRDFPRIKAAALYGGSTEKDQQAHLVIATTHQLLRYKNSFDVVIIDEVDAFPFHHDKMLPKAVGRAVKDNHAKIYLTATPRLDMKLASLTRKIPTVSIPQRFHGHPLPVPQFKQIFRLNKHLDEQSLHPKIKEWMKARGDRRYLLFASTVAMAKKLSDELGDVPYVHSESPNRKGLIQKFRNKEMQALITTTILERGVTFPSIDVAVIQADHKVFDEAALVQIAGRAGRSANDPTGDVTFFFEAKTHAIVQARKYTLNKNREAGLM</sequence>
<dbReference type="SMART" id="SM00490">
    <property type="entry name" value="HELICc"/>
    <property type="match status" value="1"/>
</dbReference>
<dbReference type="InterPro" id="IPR014001">
    <property type="entry name" value="Helicase_ATP-bd"/>
</dbReference>
<reference evidence="6 7" key="1">
    <citation type="submission" date="2017-06" db="EMBL/GenBank/DDBJ databases">
        <title>the draft geome sequence of Illustriluteabacillus marina B3227.</title>
        <authorList>
            <person name="He R.-H."/>
            <person name="Du Z.-J."/>
        </authorList>
    </citation>
    <scope>NUCLEOTIDE SEQUENCE [LARGE SCALE GENOMIC DNA]</scope>
    <source>
        <strain evidence="6 7">B3227</strain>
    </source>
</reference>
<dbReference type="GO" id="GO:0006310">
    <property type="term" value="P:DNA recombination"/>
    <property type="evidence" value="ECO:0007669"/>
    <property type="project" value="TreeGrafter"/>
</dbReference>
<dbReference type="Pfam" id="PF00271">
    <property type="entry name" value="Helicase_C"/>
    <property type="match status" value="1"/>
</dbReference>
<dbReference type="Gene3D" id="3.40.50.300">
    <property type="entry name" value="P-loop containing nucleotide triphosphate hydrolases"/>
    <property type="match status" value="2"/>
</dbReference>
<proteinExistence type="predicted"/>
<evidence type="ECO:0000313" key="7">
    <source>
        <dbReference type="Proteomes" id="UP000243524"/>
    </source>
</evidence>
<dbReference type="InterPro" id="IPR001650">
    <property type="entry name" value="Helicase_C-like"/>
</dbReference>
<evidence type="ECO:0000256" key="3">
    <source>
        <dbReference type="ARBA" id="ARBA00023125"/>
    </source>
</evidence>
<evidence type="ECO:0000259" key="5">
    <source>
        <dbReference type="PROSITE" id="PS51194"/>
    </source>
</evidence>
<feature type="domain" description="Helicase ATP-binding" evidence="4">
    <location>
        <begin position="129"/>
        <end position="281"/>
    </location>
</feature>
<dbReference type="PANTHER" id="PTHR30580">
    <property type="entry name" value="PRIMOSOMAL PROTEIN N"/>
    <property type="match status" value="1"/>
</dbReference>
<evidence type="ECO:0000313" key="6">
    <source>
        <dbReference type="EMBL" id="PKR77978.1"/>
    </source>
</evidence>
<dbReference type="SUPFAM" id="SSF52540">
    <property type="entry name" value="P-loop containing nucleoside triphosphate hydrolases"/>
    <property type="match status" value="1"/>
</dbReference>
<evidence type="ECO:0000256" key="1">
    <source>
        <dbReference type="ARBA" id="ARBA00022741"/>
    </source>
</evidence>
<dbReference type="PANTHER" id="PTHR30580:SF1">
    <property type="entry name" value="COMF OPERON PROTEIN 1"/>
    <property type="match status" value="1"/>
</dbReference>
<accession>A0A2I0QUJ0</accession>
<protein>
    <submittedName>
        <fullName evidence="6">Competence protein ComF</fullName>
    </submittedName>
</protein>
<keyword evidence="1" id="KW-0547">Nucleotide-binding</keyword>
<dbReference type="GO" id="GO:0006270">
    <property type="term" value="P:DNA replication initiation"/>
    <property type="evidence" value="ECO:0007669"/>
    <property type="project" value="TreeGrafter"/>
</dbReference>
<dbReference type="OrthoDB" id="2077914at2"/>
<evidence type="ECO:0000259" key="4">
    <source>
        <dbReference type="PROSITE" id="PS51192"/>
    </source>
</evidence>
<keyword evidence="7" id="KW-1185">Reference proteome</keyword>
<evidence type="ECO:0000256" key="2">
    <source>
        <dbReference type="ARBA" id="ARBA00022840"/>
    </source>
</evidence>
<feature type="domain" description="Helicase C-terminal" evidence="5">
    <location>
        <begin position="313"/>
        <end position="449"/>
    </location>
</feature>
<dbReference type="SMART" id="SM00487">
    <property type="entry name" value="DEXDc"/>
    <property type="match status" value="1"/>
</dbReference>
<dbReference type="GO" id="GO:0006302">
    <property type="term" value="P:double-strand break repair"/>
    <property type="evidence" value="ECO:0007669"/>
    <property type="project" value="TreeGrafter"/>
</dbReference>
<organism evidence="6 7">
    <name type="scientific">Halalkalibacillus sediminis</name>
    <dbReference type="NCBI Taxonomy" id="2018042"/>
    <lineage>
        <taxon>Bacteria</taxon>
        <taxon>Bacillati</taxon>
        <taxon>Bacillota</taxon>
        <taxon>Bacilli</taxon>
        <taxon>Bacillales</taxon>
        <taxon>Bacillaceae</taxon>
        <taxon>Halalkalibacillus</taxon>
    </lineage>
</organism>
<dbReference type="PROSITE" id="PS51194">
    <property type="entry name" value="HELICASE_CTER"/>
    <property type="match status" value="1"/>
</dbReference>
<dbReference type="GO" id="GO:0005524">
    <property type="term" value="F:ATP binding"/>
    <property type="evidence" value="ECO:0007669"/>
    <property type="project" value="UniProtKB-KW"/>
</dbReference>
<dbReference type="GO" id="GO:0016787">
    <property type="term" value="F:hydrolase activity"/>
    <property type="evidence" value="ECO:0007669"/>
    <property type="project" value="InterPro"/>
</dbReference>
<dbReference type="AlphaFoldDB" id="A0A2I0QUJ0"/>
<dbReference type="GO" id="GO:0043138">
    <property type="term" value="F:3'-5' DNA helicase activity"/>
    <property type="evidence" value="ECO:0007669"/>
    <property type="project" value="TreeGrafter"/>
</dbReference>
<name>A0A2I0QUJ0_9BACI</name>
<dbReference type="GO" id="GO:0003677">
    <property type="term" value="F:DNA binding"/>
    <property type="evidence" value="ECO:0007669"/>
    <property type="project" value="UniProtKB-KW"/>
</dbReference>